<evidence type="ECO:0000313" key="1">
    <source>
        <dbReference type="EMBL" id="MBM0231114.1"/>
    </source>
</evidence>
<proteinExistence type="predicted"/>
<name>A0ABS1XPI9_9ACTN</name>
<gene>
    <name evidence="1" type="ORF">JNW91_04010</name>
</gene>
<evidence type="ECO:0000313" key="2">
    <source>
        <dbReference type="Proteomes" id="UP000601027"/>
    </source>
</evidence>
<dbReference type="Proteomes" id="UP000601027">
    <property type="component" value="Unassembled WGS sequence"/>
</dbReference>
<organism evidence="1 2">
    <name type="scientific">Micromonospora parastrephiae</name>
    <dbReference type="NCBI Taxonomy" id="2806101"/>
    <lineage>
        <taxon>Bacteria</taxon>
        <taxon>Bacillati</taxon>
        <taxon>Actinomycetota</taxon>
        <taxon>Actinomycetes</taxon>
        <taxon>Micromonosporales</taxon>
        <taxon>Micromonosporaceae</taxon>
        <taxon>Micromonospora</taxon>
    </lineage>
</organism>
<protein>
    <submittedName>
        <fullName evidence="1">Uncharacterized protein</fullName>
    </submittedName>
</protein>
<dbReference type="EMBL" id="JAEVHM010000009">
    <property type="protein sequence ID" value="MBM0231114.1"/>
    <property type="molecule type" value="Genomic_DNA"/>
</dbReference>
<sequence>MLIVKLDDALGPPPARRWWRADTWRREAGPVLNRVVRASAAPVRTDCWPWWWDPTSAFDSLTPVDAIANTCPQREFNEPNTWCL</sequence>
<reference evidence="1 2" key="1">
    <citation type="submission" date="2021-01" db="EMBL/GenBank/DDBJ databases">
        <title>Draft genome sequence of Micromonospora sp. strain STR1_7.</title>
        <authorList>
            <person name="Karlyshev A."/>
            <person name="Jawad R."/>
        </authorList>
    </citation>
    <scope>NUCLEOTIDE SEQUENCE [LARGE SCALE GENOMIC DNA]</scope>
    <source>
        <strain evidence="1 2">STR1-7</strain>
    </source>
</reference>
<dbReference type="RefSeq" id="WP_203173589.1">
    <property type="nucleotide sequence ID" value="NZ_JAEVHM010000009.1"/>
</dbReference>
<keyword evidence="2" id="KW-1185">Reference proteome</keyword>
<accession>A0ABS1XPI9</accession>
<comment type="caution">
    <text evidence="1">The sequence shown here is derived from an EMBL/GenBank/DDBJ whole genome shotgun (WGS) entry which is preliminary data.</text>
</comment>